<keyword evidence="1" id="KW-0472">Membrane</keyword>
<reference evidence="2 3" key="1">
    <citation type="journal article" date="2013" name="Genome Announc.">
        <title>Complete Genome of a Methanosarcina mazei Strain Isolated from Sediment Samples from an Amazonian Flooded Area.</title>
        <authorList>
            <person name="Assis das Gracas D."/>
            <person name="Thiago Juca Ramos R."/>
            <person name="Vieira Araujo A.C."/>
            <person name="Zahlouth R."/>
            <person name="Ribeiro Carneiro A."/>
            <person name="Souza Lopes T."/>
            <person name="Azevedo Barauna R."/>
            <person name="Azevedo V."/>
            <person name="Cruz Schneider M.P."/>
            <person name="Pellizari V.H."/>
            <person name="Silva A."/>
        </authorList>
    </citation>
    <scope>NUCLEOTIDE SEQUENCE [LARGE SCALE GENOMIC DNA]</scope>
    <source>
        <strain evidence="2 3">Tuc01</strain>
    </source>
</reference>
<dbReference type="HOGENOM" id="CLU_3178595_0_0_2"/>
<protein>
    <submittedName>
        <fullName evidence="2">Uncharacterized protein</fullName>
    </submittedName>
</protein>
<dbReference type="KEGG" id="mmaz:MmTuc01_2758"/>
<keyword evidence="1" id="KW-1133">Transmembrane helix</keyword>
<dbReference type="AlphaFoldDB" id="M1Q0E5"/>
<organism evidence="2 3">
    <name type="scientific">Methanosarcina mazei Tuc01</name>
    <dbReference type="NCBI Taxonomy" id="1236903"/>
    <lineage>
        <taxon>Archaea</taxon>
        <taxon>Methanobacteriati</taxon>
        <taxon>Methanobacteriota</taxon>
        <taxon>Stenosarchaea group</taxon>
        <taxon>Methanomicrobia</taxon>
        <taxon>Methanosarcinales</taxon>
        <taxon>Methanosarcinaceae</taxon>
        <taxon>Methanosarcina</taxon>
    </lineage>
</organism>
<dbReference type="BioCyc" id="MMAZ1236903:G139K-2631-MONOMER"/>
<name>M1Q0E5_METMZ</name>
<dbReference type="Proteomes" id="UP000011718">
    <property type="component" value="Chromosome"/>
</dbReference>
<dbReference type="EMBL" id="CP004144">
    <property type="protein sequence ID" value="AGF98046.1"/>
    <property type="molecule type" value="Genomic_DNA"/>
</dbReference>
<proteinExistence type="predicted"/>
<sequence>MAPDSDIPDGNYRQGKRRRFTAFHAIVSLSVSLCIVYNVSFSECLF</sequence>
<feature type="transmembrane region" description="Helical" evidence="1">
    <location>
        <begin position="20"/>
        <end position="40"/>
    </location>
</feature>
<accession>M1Q0E5</accession>
<keyword evidence="1" id="KW-0812">Transmembrane</keyword>
<evidence type="ECO:0000313" key="3">
    <source>
        <dbReference type="Proteomes" id="UP000011718"/>
    </source>
</evidence>
<evidence type="ECO:0000313" key="2">
    <source>
        <dbReference type="EMBL" id="AGF98046.1"/>
    </source>
</evidence>
<evidence type="ECO:0000256" key="1">
    <source>
        <dbReference type="SAM" id="Phobius"/>
    </source>
</evidence>
<gene>
    <name evidence="2" type="ORF">MmTuc01_2758</name>
</gene>